<organism evidence="1 2">
    <name type="scientific">Paramecium tetraurelia</name>
    <dbReference type="NCBI Taxonomy" id="5888"/>
    <lineage>
        <taxon>Eukaryota</taxon>
        <taxon>Sar</taxon>
        <taxon>Alveolata</taxon>
        <taxon>Ciliophora</taxon>
        <taxon>Intramacronucleata</taxon>
        <taxon>Oligohymenophorea</taxon>
        <taxon>Peniculida</taxon>
        <taxon>Parameciidae</taxon>
        <taxon>Paramecium</taxon>
    </lineage>
</organism>
<proteinExistence type="predicted"/>
<dbReference type="AlphaFoldDB" id="A0CEH2"/>
<sequence length="121" mass="14561">MQSYKLHVVSENLKDRHPYVEPDFKDRYDPSEVYHAVFDRSIPKLIEILLMANIESFKYRDALITLNEMVDHQEMKDQMISQGNPSLQTQVWWELLVHIYIIKISRSENKQSFYWDVQQAQ</sequence>
<dbReference type="HOGENOM" id="CLU_2042605_0_0_1"/>
<protein>
    <submittedName>
        <fullName evidence="1">Uncharacterized protein</fullName>
    </submittedName>
</protein>
<accession>A0CEH2</accession>
<dbReference type="Proteomes" id="UP000000600">
    <property type="component" value="Unassembled WGS sequence"/>
</dbReference>
<dbReference type="STRING" id="5888.A0CEH2"/>
<gene>
    <name evidence="1" type="ORF">GSPATT00037626001</name>
</gene>
<dbReference type="KEGG" id="ptm:GSPATT00037626001"/>
<reference evidence="1 2" key="1">
    <citation type="journal article" date="2006" name="Nature">
        <title>Global trends of whole-genome duplications revealed by the ciliate Paramecium tetraurelia.</title>
        <authorList>
            <consortium name="Genoscope"/>
            <person name="Aury J.-M."/>
            <person name="Jaillon O."/>
            <person name="Duret L."/>
            <person name="Noel B."/>
            <person name="Jubin C."/>
            <person name="Porcel B.M."/>
            <person name="Segurens B."/>
            <person name="Daubin V."/>
            <person name="Anthouard V."/>
            <person name="Aiach N."/>
            <person name="Arnaiz O."/>
            <person name="Billaut A."/>
            <person name="Beisson J."/>
            <person name="Blanc I."/>
            <person name="Bouhouche K."/>
            <person name="Camara F."/>
            <person name="Duharcourt S."/>
            <person name="Guigo R."/>
            <person name="Gogendeau D."/>
            <person name="Katinka M."/>
            <person name="Keller A.-M."/>
            <person name="Kissmehl R."/>
            <person name="Klotz C."/>
            <person name="Koll F."/>
            <person name="Le Moue A."/>
            <person name="Lepere C."/>
            <person name="Malinsky S."/>
            <person name="Nowacki M."/>
            <person name="Nowak J.K."/>
            <person name="Plattner H."/>
            <person name="Poulain J."/>
            <person name="Ruiz F."/>
            <person name="Serrano V."/>
            <person name="Zagulski M."/>
            <person name="Dessen P."/>
            <person name="Betermier M."/>
            <person name="Weissenbach J."/>
            <person name="Scarpelli C."/>
            <person name="Schachter V."/>
            <person name="Sperling L."/>
            <person name="Meyer E."/>
            <person name="Cohen J."/>
            <person name="Wincker P."/>
        </authorList>
    </citation>
    <scope>NUCLEOTIDE SEQUENCE [LARGE SCALE GENOMIC DNA]</scope>
    <source>
        <strain evidence="1 2">Stock d4-2</strain>
    </source>
</reference>
<dbReference type="OrthoDB" id="526070at2759"/>
<name>A0CEH2_PARTE</name>
<dbReference type="InParanoid" id="A0CEH2"/>
<evidence type="ECO:0000313" key="2">
    <source>
        <dbReference type="Proteomes" id="UP000000600"/>
    </source>
</evidence>
<dbReference type="EMBL" id="CT868065">
    <property type="protein sequence ID" value="CAK69189.1"/>
    <property type="molecule type" value="Genomic_DNA"/>
</dbReference>
<dbReference type="RefSeq" id="XP_001436586.1">
    <property type="nucleotide sequence ID" value="XM_001436549.1"/>
</dbReference>
<dbReference type="eggNOG" id="ENOG502SC9S">
    <property type="taxonomic scope" value="Eukaryota"/>
</dbReference>
<evidence type="ECO:0000313" key="1">
    <source>
        <dbReference type="EMBL" id="CAK69189.1"/>
    </source>
</evidence>
<keyword evidence="2" id="KW-1185">Reference proteome</keyword>
<dbReference type="GeneID" id="5022371"/>